<keyword evidence="1" id="KW-0547">Nucleotide-binding</keyword>
<dbReference type="Proteomes" id="UP000011586">
    <property type="component" value="Unassembled WGS sequence"/>
</dbReference>
<accession>M0DWZ8</accession>
<dbReference type="InterPro" id="IPR003593">
    <property type="entry name" value="AAA+_ATPase"/>
</dbReference>
<evidence type="ECO:0000313" key="6">
    <source>
        <dbReference type="Proteomes" id="UP000011586"/>
    </source>
</evidence>
<dbReference type="PANTHER" id="PTHR23077">
    <property type="entry name" value="AAA-FAMILY ATPASE"/>
    <property type="match status" value="1"/>
</dbReference>
<evidence type="ECO:0000313" key="5">
    <source>
        <dbReference type="EMBL" id="ELZ39353.1"/>
    </source>
</evidence>
<evidence type="ECO:0000256" key="1">
    <source>
        <dbReference type="ARBA" id="ARBA00022741"/>
    </source>
</evidence>
<dbReference type="InterPro" id="IPR027417">
    <property type="entry name" value="P-loop_NTPase"/>
</dbReference>
<dbReference type="SMART" id="SM00382">
    <property type="entry name" value="AAA"/>
    <property type="match status" value="1"/>
</dbReference>
<sequence length="679" mass="74684">MGNDTDAVDLGALPRWSERLIDRLDDEYGIRTGELADRNFPDDRPPRWLQGTATGGGDAPDWIQSFCLDADPAVRRLWVEEGFLSADPAWLETLVTGDEADVARVFLLTGNVDDYAFSPDSGYLPAIDRIEENAAKRKDWVIRYSLSNGFERPVRGVATPDDDPSPFDDLEIDPNGDGAADRTRSPQEALDGDVRVMEELLERSYDGGIALIVDNLHLLSPPDSANVNQNVVTDAIQRWARSPSMFQSENQVVLLAGSSEGLTRDLRSASSHIETIDVPRPEDRGDRLKFLAALYAGGRVAPMSGIRLDGATRPRFDDRFGSGITEQLRTLAERTSGLNLVGLENLVLRVNAGDERQFTTEYVKRAKRDQLAQESGGILEVSEPDPGVDPESAFEGVGGLDAVKERLIRISDLMERAGTSETVRRSLPSGLLFLGPPGTGKTLVARAFANACGVNFAELGNIRSMYVGESERNLSQALDLIRSLTPVVVFMDEIDQTMGRRGSGDESGVDRRLFARILQFMSDPELDGQVIWIAASNEPTRIDPALKRAGRFDLTVPFVRPDAEARRSILRVHLRDRDAAVDLSAADWDWLLDRTAGYTGAELERVAKEAIWTELSASGGPADVTVDGDSVRAALAAYSPPANRREFRRMEDDALVEVTSVDMLTESQRERREQLVNGE</sequence>
<dbReference type="GO" id="GO:0016887">
    <property type="term" value="F:ATP hydrolysis activity"/>
    <property type="evidence" value="ECO:0007669"/>
    <property type="project" value="InterPro"/>
</dbReference>
<feature type="region of interest" description="Disordered" evidence="3">
    <location>
        <begin position="153"/>
        <end position="191"/>
    </location>
</feature>
<name>M0DWZ8_9EURY</name>
<keyword evidence="2" id="KW-0067">ATP-binding</keyword>
<feature type="compositionally biased region" description="Acidic residues" evidence="3">
    <location>
        <begin position="160"/>
        <end position="174"/>
    </location>
</feature>
<dbReference type="PANTHER" id="PTHR23077:SF171">
    <property type="entry name" value="NUCLEAR VALOSIN-CONTAINING PROTEIN-LIKE"/>
    <property type="match status" value="1"/>
</dbReference>
<dbReference type="EMBL" id="AOJK01000078">
    <property type="protein sequence ID" value="ELZ39353.1"/>
    <property type="molecule type" value="Genomic_DNA"/>
</dbReference>
<dbReference type="RefSeq" id="WP_008446058.1">
    <property type="nucleotide sequence ID" value="NZ_AOJK01000078.1"/>
</dbReference>
<reference evidence="5 6" key="1">
    <citation type="journal article" date="2014" name="PLoS Genet.">
        <title>Phylogenetically driven sequencing of extremely halophilic archaea reveals strategies for static and dynamic osmo-response.</title>
        <authorList>
            <person name="Becker E.A."/>
            <person name="Seitzer P.M."/>
            <person name="Tritt A."/>
            <person name="Larsen D."/>
            <person name="Krusor M."/>
            <person name="Yao A.I."/>
            <person name="Wu D."/>
            <person name="Madern D."/>
            <person name="Eisen J.A."/>
            <person name="Darling A.E."/>
            <person name="Facciotti M.T."/>
        </authorList>
    </citation>
    <scope>NUCLEOTIDE SEQUENCE [LARGE SCALE GENOMIC DNA]</scope>
    <source>
        <strain evidence="5 6">DSM 19288</strain>
    </source>
</reference>
<dbReference type="SUPFAM" id="SSF52540">
    <property type="entry name" value="P-loop containing nucleoside triphosphate hydrolases"/>
    <property type="match status" value="1"/>
</dbReference>
<dbReference type="InterPro" id="IPR003959">
    <property type="entry name" value="ATPase_AAA_core"/>
</dbReference>
<dbReference type="OrthoDB" id="337978at2157"/>
<dbReference type="AlphaFoldDB" id="M0DWZ8"/>
<evidence type="ECO:0000256" key="3">
    <source>
        <dbReference type="SAM" id="MobiDB-lite"/>
    </source>
</evidence>
<proteinExistence type="predicted"/>
<dbReference type="PATRIC" id="fig|1227465.4.peg.3280"/>
<keyword evidence="6" id="KW-1185">Reference proteome</keyword>
<comment type="caution">
    <text evidence="5">The sequence shown here is derived from an EMBL/GenBank/DDBJ whole genome shotgun (WGS) entry which is preliminary data.</text>
</comment>
<evidence type="ECO:0000256" key="2">
    <source>
        <dbReference type="ARBA" id="ARBA00022840"/>
    </source>
</evidence>
<dbReference type="Pfam" id="PF00004">
    <property type="entry name" value="AAA"/>
    <property type="match status" value="1"/>
</dbReference>
<dbReference type="CDD" id="cd19481">
    <property type="entry name" value="RecA-like_protease"/>
    <property type="match status" value="1"/>
</dbReference>
<dbReference type="Gene3D" id="3.40.50.300">
    <property type="entry name" value="P-loop containing nucleotide triphosphate hydrolases"/>
    <property type="match status" value="1"/>
</dbReference>
<keyword evidence="5" id="KW-0131">Cell cycle</keyword>
<gene>
    <name evidence="5" type="ORF">C463_16958</name>
</gene>
<evidence type="ECO:0000259" key="4">
    <source>
        <dbReference type="SMART" id="SM00382"/>
    </source>
</evidence>
<protein>
    <submittedName>
        <fullName evidence="5">Cell division control protein</fullName>
    </submittedName>
</protein>
<organism evidence="5 6">
    <name type="scientific">Halorubrum californiense DSM 19288</name>
    <dbReference type="NCBI Taxonomy" id="1227465"/>
    <lineage>
        <taxon>Archaea</taxon>
        <taxon>Methanobacteriati</taxon>
        <taxon>Methanobacteriota</taxon>
        <taxon>Stenosarchaea group</taxon>
        <taxon>Halobacteria</taxon>
        <taxon>Halobacteriales</taxon>
        <taxon>Haloferacaceae</taxon>
        <taxon>Halorubrum</taxon>
    </lineage>
</organism>
<keyword evidence="5" id="KW-0132">Cell division</keyword>
<dbReference type="Gene3D" id="1.10.8.60">
    <property type="match status" value="1"/>
</dbReference>
<dbReference type="STRING" id="1227465.C463_16958"/>
<feature type="domain" description="AAA+ ATPase" evidence="4">
    <location>
        <begin position="427"/>
        <end position="562"/>
    </location>
</feature>
<dbReference type="InterPro" id="IPR050168">
    <property type="entry name" value="AAA_ATPase_domain"/>
</dbReference>
<dbReference type="GO" id="GO:0005524">
    <property type="term" value="F:ATP binding"/>
    <property type="evidence" value="ECO:0007669"/>
    <property type="project" value="UniProtKB-KW"/>
</dbReference>
<dbReference type="GO" id="GO:0051301">
    <property type="term" value="P:cell division"/>
    <property type="evidence" value="ECO:0007669"/>
    <property type="project" value="UniProtKB-KW"/>
</dbReference>